<evidence type="ECO:0000313" key="3">
    <source>
        <dbReference type="Proteomes" id="UP000996601"/>
    </source>
</evidence>
<evidence type="ECO:0000256" key="1">
    <source>
        <dbReference type="SAM" id="MobiDB-lite"/>
    </source>
</evidence>
<sequence length="135" mass="15131">MSEQLPERAWFSPLLNEIADVAGDRAALLLGREKACCRIFIPKNLKPGHWLVELVGDEAAGKLVKRYADSYLDIPPALGGQMRRRRRAITDMTMQGWSIARITRALGVARSTVTDQRRKIGRPAPQDDLFSNSED</sequence>
<accession>A0ABT1R783</accession>
<dbReference type="RefSeq" id="WP_256117352.1">
    <property type="nucleotide sequence ID" value="NZ_WHSB02000004.1"/>
</dbReference>
<dbReference type="EMBL" id="WHSB02000004">
    <property type="protein sequence ID" value="MCQ4630919.1"/>
    <property type="molecule type" value="Genomic_DNA"/>
</dbReference>
<comment type="caution">
    <text evidence="2">The sequence shown here is derived from an EMBL/GenBank/DDBJ whole genome shotgun (WGS) entry which is preliminary data.</text>
</comment>
<proteinExistence type="predicted"/>
<dbReference type="Proteomes" id="UP000996601">
    <property type="component" value="Unassembled WGS sequence"/>
</dbReference>
<keyword evidence="3" id="KW-1185">Reference proteome</keyword>
<organism evidence="2 3">
    <name type="scientific">Shinella lacus</name>
    <dbReference type="NCBI Taxonomy" id="2654216"/>
    <lineage>
        <taxon>Bacteria</taxon>
        <taxon>Pseudomonadati</taxon>
        <taxon>Pseudomonadota</taxon>
        <taxon>Alphaproteobacteria</taxon>
        <taxon>Hyphomicrobiales</taxon>
        <taxon>Rhizobiaceae</taxon>
        <taxon>Shinella</taxon>
    </lineage>
</organism>
<evidence type="ECO:0000313" key="2">
    <source>
        <dbReference type="EMBL" id="MCQ4630919.1"/>
    </source>
</evidence>
<gene>
    <name evidence="2" type="ORF">GB927_012775</name>
</gene>
<evidence type="ECO:0008006" key="4">
    <source>
        <dbReference type="Google" id="ProtNLM"/>
    </source>
</evidence>
<feature type="region of interest" description="Disordered" evidence="1">
    <location>
        <begin position="116"/>
        <end position="135"/>
    </location>
</feature>
<name>A0ABT1R783_9HYPH</name>
<reference evidence="2" key="1">
    <citation type="submission" date="2021-07" db="EMBL/GenBank/DDBJ databases">
        <title>Shinella sp. nov., a novel member of the genus Shinella from water.</title>
        <authorList>
            <person name="Deng Y."/>
        </authorList>
    </citation>
    <scope>NUCLEOTIDE SEQUENCE</scope>
    <source>
        <strain evidence="2">CPCC 100929</strain>
    </source>
</reference>
<protein>
    <recommendedName>
        <fullName evidence="4">Helix-turn-helix domain-containing protein</fullName>
    </recommendedName>
</protein>